<dbReference type="EMBL" id="CAKKNE010000001">
    <property type="protein sequence ID" value="CAH0366462.1"/>
    <property type="molecule type" value="Genomic_DNA"/>
</dbReference>
<gene>
    <name evidence="1" type="ORF">PECAL_1P29560</name>
</gene>
<proteinExistence type="predicted"/>
<dbReference type="AlphaFoldDB" id="A0A8J2SA99"/>
<keyword evidence="2" id="KW-1185">Reference proteome</keyword>
<comment type="caution">
    <text evidence="1">The sequence shown here is derived from an EMBL/GenBank/DDBJ whole genome shotgun (WGS) entry which is preliminary data.</text>
</comment>
<reference evidence="1" key="1">
    <citation type="submission" date="2021-11" db="EMBL/GenBank/DDBJ databases">
        <authorList>
            <consortium name="Genoscope - CEA"/>
            <person name="William W."/>
        </authorList>
    </citation>
    <scope>NUCLEOTIDE SEQUENCE</scope>
</reference>
<feature type="non-terminal residue" evidence="1">
    <location>
        <position position="1"/>
    </location>
</feature>
<dbReference type="Proteomes" id="UP000789595">
    <property type="component" value="Unassembled WGS sequence"/>
</dbReference>
<name>A0A8J2SA99_9STRA</name>
<sequence>AHVVLVLIVREAEDAEVLLGLAEHVERAAEPLGDGARLGSRFFCRAATTPRLLRSHKIVACRRRLEAGRDLVEARGLAHDAERHPDVNAADRLGGRAEAAGLEVLLVRVDGRRDDLDAFLEAADVVDGAARELAGAEPVLNFYGVVARIDALDGWSAPWGAKDLERSCLCERQQQECVAPSHGIDRKVALLARPHE</sequence>
<evidence type="ECO:0000313" key="1">
    <source>
        <dbReference type="EMBL" id="CAH0366462.1"/>
    </source>
</evidence>
<accession>A0A8J2SA99</accession>
<organism evidence="1 2">
    <name type="scientific">Pelagomonas calceolata</name>
    <dbReference type="NCBI Taxonomy" id="35677"/>
    <lineage>
        <taxon>Eukaryota</taxon>
        <taxon>Sar</taxon>
        <taxon>Stramenopiles</taxon>
        <taxon>Ochrophyta</taxon>
        <taxon>Pelagophyceae</taxon>
        <taxon>Pelagomonadales</taxon>
        <taxon>Pelagomonadaceae</taxon>
        <taxon>Pelagomonas</taxon>
    </lineage>
</organism>
<protein>
    <submittedName>
        <fullName evidence="1">Uncharacterized protein</fullName>
    </submittedName>
</protein>
<evidence type="ECO:0000313" key="2">
    <source>
        <dbReference type="Proteomes" id="UP000789595"/>
    </source>
</evidence>